<dbReference type="InterPro" id="IPR002893">
    <property type="entry name" value="Znf_MYND"/>
</dbReference>
<evidence type="ECO:0000313" key="8">
    <source>
        <dbReference type="RefSeq" id="XP_002739932.1"/>
    </source>
</evidence>
<feature type="domain" description="MYND-type" evidence="6">
    <location>
        <begin position="692"/>
        <end position="731"/>
    </location>
</feature>
<accession>A0ABM0GY37</accession>
<dbReference type="GeneID" id="100368909"/>
<dbReference type="Gene3D" id="1.25.10.10">
    <property type="entry name" value="Leucine-rich Repeat Variant"/>
    <property type="match status" value="1"/>
</dbReference>
<dbReference type="Gene3D" id="1.25.40.10">
    <property type="entry name" value="Tetratricopeptide repeat domain"/>
    <property type="match status" value="1"/>
</dbReference>
<keyword evidence="2 4" id="KW-0863">Zinc-finger</keyword>
<dbReference type="Proteomes" id="UP000694865">
    <property type="component" value="Unplaced"/>
</dbReference>
<protein>
    <submittedName>
        <fullName evidence="8">Uncharacterized protein LOC100368909</fullName>
    </submittedName>
</protein>
<dbReference type="SUPFAM" id="SSF48452">
    <property type="entry name" value="TPR-like"/>
    <property type="match status" value="1"/>
</dbReference>
<gene>
    <name evidence="8" type="primary">LOC100368909</name>
</gene>
<evidence type="ECO:0000256" key="2">
    <source>
        <dbReference type="ARBA" id="ARBA00022771"/>
    </source>
</evidence>
<evidence type="ECO:0000259" key="6">
    <source>
        <dbReference type="PROSITE" id="PS50865"/>
    </source>
</evidence>
<dbReference type="SMART" id="SM00028">
    <property type="entry name" value="TPR"/>
    <property type="match status" value="3"/>
</dbReference>
<dbReference type="InterPro" id="IPR019734">
    <property type="entry name" value="TPR_rpt"/>
</dbReference>
<dbReference type="InterPro" id="IPR016024">
    <property type="entry name" value="ARM-type_fold"/>
</dbReference>
<keyword evidence="5" id="KW-0802">TPR repeat</keyword>
<dbReference type="InterPro" id="IPR011990">
    <property type="entry name" value="TPR-like_helical_dom_sf"/>
</dbReference>
<dbReference type="Gene3D" id="6.10.140.2220">
    <property type="match status" value="1"/>
</dbReference>
<dbReference type="InterPro" id="IPR011989">
    <property type="entry name" value="ARM-like"/>
</dbReference>
<feature type="repeat" description="TPR" evidence="5">
    <location>
        <begin position="514"/>
        <end position="547"/>
    </location>
</feature>
<dbReference type="SUPFAM" id="SSF48371">
    <property type="entry name" value="ARM repeat"/>
    <property type="match status" value="1"/>
</dbReference>
<dbReference type="Pfam" id="PF01753">
    <property type="entry name" value="zf-MYND"/>
    <property type="match status" value="1"/>
</dbReference>
<evidence type="ECO:0000256" key="4">
    <source>
        <dbReference type="PROSITE-ProRule" id="PRU00134"/>
    </source>
</evidence>
<keyword evidence="1" id="KW-0479">Metal-binding</keyword>
<sequence length="738" mass="83654">MNGKGRGGEAQMLATLSSFFSDKDMTDETEKSCLKNMQVFLGKISGDMNLDKPDGIEAMALALKRDLKWQRLQAYSIKYISDNLRISSHRGPAASHKRKAIMLVKVGLINVATKILKVKIPELNVERDPKEMKRSMIDNARPGTEIPWYLVHYYCCDVVTSIVNALKLSAEVGSSSTDPTLEKIAKSGIVEALITCVNQNEFCALTLCASVRAISCLCSLSHEASQRAIFSGVIHKLGPILVKDTAHKIVFDWANKGPNEFELKILSYNKIGLMSDDPPAQEKISNREEYIDASLDWSSSLQTHSLTTLANLVNRGVKFSHFFFKETRTLKAVIKWLRTAPLIRSERVLVKQALGLMATLSFNVDLGWILVSEWKIINYVENIVMYPYQDLAYAGFRYIHISTYPDCKAKNLIGKSETILRACALHAFSSIHDIRSFVLQCVEMFSKGDSSPTMLKYLGARDLTLLEDSFGQYGDTKDMITCIRENYKKYALSQWKKELEKLERSDVIIDQRKSEELKKKGNACFNSGLYEKALEFYNDAIKICPITTPSSTNHRVQWCSLLATLYGNRAQCYINLKRWQEAVSDCDYAIIRCLHYDLIDVGGAADYYTSLSAVDLTKQDIFKTFAEVTPILLKAMFRRSKALFELKDYLRAVVDAEQCAFMRKDDYTFYIHYEKVLLAYRDNKGVENARRCGLCWKGGGQKLKRCAYCSAIYCSRKCQSEAWDKGHKDNCGSQLKNN</sequence>
<proteinExistence type="predicted"/>
<dbReference type="SUPFAM" id="SSF144232">
    <property type="entry name" value="HIT/MYND zinc finger-like"/>
    <property type="match status" value="1"/>
</dbReference>
<name>A0ABM0GY37_SACKO</name>
<keyword evidence="7" id="KW-1185">Reference proteome</keyword>
<evidence type="ECO:0000313" key="7">
    <source>
        <dbReference type="Proteomes" id="UP000694865"/>
    </source>
</evidence>
<dbReference type="PROSITE" id="PS50005">
    <property type="entry name" value="TPR"/>
    <property type="match status" value="1"/>
</dbReference>
<organism evidence="7 8">
    <name type="scientific">Saccoglossus kowalevskii</name>
    <name type="common">Acorn worm</name>
    <dbReference type="NCBI Taxonomy" id="10224"/>
    <lineage>
        <taxon>Eukaryota</taxon>
        <taxon>Metazoa</taxon>
        <taxon>Hemichordata</taxon>
        <taxon>Enteropneusta</taxon>
        <taxon>Harrimaniidae</taxon>
        <taxon>Saccoglossus</taxon>
    </lineage>
</organism>
<keyword evidence="3" id="KW-0862">Zinc</keyword>
<dbReference type="PROSITE" id="PS50865">
    <property type="entry name" value="ZF_MYND_2"/>
    <property type="match status" value="1"/>
</dbReference>
<dbReference type="Pfam" id="PF13181">
    <property type="entry name" value="TPR_8"/>
    <property type="match status" value="1"/>
</dbReference>
<evidence type="ECO:0000256" key="5">
    <source>
        <dbReference type="PROSITE-ProRule" id="PRU00339"/>
    </source>
</evidence>
<dbReference type="PANTHER" id="PTHR46014:SF1">
    <property type="entry name" value="TETRATRICOPEPTIDE REPEAT PROTEIN 1"/>
    <property type="match status" value="1"/>
</dbReference>
<evidence type="ECO:0000256" key="1">
    <source>
        <dbReference type="ARBA" id="ARBA00022723"/>
    </source>
</evidence>
<evidence type="ECO:0000256" key="3">
    <source>
        <dbReference type="ARBA" id="ARBA00022833"/>
    </source>
</evidence>
<dbReference type="PANTHER" id="PTHR46014">
    <property type="entry name" value="TETRATRICOPEPTIDE REPEAT PROTEIN 1"/>
    <property type="match status" value="1"/>
</dbReference>
<dbReference type="RefSeq" id="XP_002739932.1">
    <property type="nucleotide sequence ID" value="XM_002739886.2"/>
</dbReference>
<dbReference type="InterPro" id="IPR052769">
    <property type="entry name" value="TPR_domain_protein"/>
</dbReference>
<reference evidence="8" key="1">
    <citation type="submission" date="2025-08" db="UniProtKB">
        <authorList>
            <consortium name="RefSeq"/>
        </authorList>
    </citation>
    <scope>IDENTIFICATION</scope>
    <source>
        <tissue evidence="8">Testes</tissue>
    </source>
</reference>